<dbReference type="InterPro" id="IPR044005">
    <property type="entry name" value="DZR_2"/>
</dbReference>
<reference evidence="4 5" key="1">
    <citation type="submission" date="2020-08" db="EMBL/GenBank/DDBJ databases">
        <title>Genomic Encyclopedia of Type Strains, Phase IV (KMG-IV): sequencing the most valuable type-strain genomes for metagenomic binning, comparative biology and taxonomic classification.</title>
        <authorList>
            <person name="Goeker M."/>
        </authorList>
    </citation>
    <scope>NUCLEOTIDE SEQUENCE [LARGE SCALE GENOMIC DNA]</scope>
    <source>
        <strain evidence="4 5">DSM 17454</strain>
    </source>
</reference>
<dbReference type="Pfam" id="PF18912">
    <property type="entry name" value="DZR_2"/>
    <property type="match status" value="1"/>
</dbReference>
<dbReference type="SUPFAM" id="SSF53271">
    <property type="entry name" value="PRTase-like"/>
    <property type="match status" value="1"/>
</dbReference>
<name>A0A8E2BFL7_9HYPH</name>
<dbReference type="InterPro" id="IPR051910">
    <property type="entry name" value="ComF/GntX_DNA_util-trans"/>
</dbReference>
<dbReference type="AlphaFoldDB" id="A0A8E2BFL7"/>
<dbReference type="Pfam" id="PF00156">
    <property type="entry name" value="Pribosyltran"/>
    <property type="match status" value="1"/>
</dbReference>
<protein>
    <submittedName>
        <fullName evidence="4">ComF family protein</fullName>
    </submittedName>
</protein>
<comment type="caution">
    <text evidence="4">The sequence shown here is derived from an EMBL/GenBank/DDBJ whole genome shotgun (WGS) entry which is preliminary data.</text>
</comment>
<accession>A0A8E2BFL7</accession>
<proteinExistence type="inferred from homology"/>
<feature type="domain" description="Double zinc ribbon" evidence="3">
    <location>
        <begin position="29"/>
        <end position="75"/>
    </location>
</feature>
<dbReference type="InterPro" id="IPR000836">
    <property type="entry name" value="PRTase_dom"/>
</dbReference>
<dbReference type="CDD" id="cd06223">
    <property type="entry name" value="PRTases_typeI"/>
    <property type="match status" value="1"/>
</dbReference>
<organism evidence="4 5">
    <name type="scientific">Aminobacter carboxidus</name>
    <dbReference type="NCBI Taxonomy" id="376165"/>
    <lineage>
        <taxon>Bacteria</taxon>
        <taxon>Pseudomonadati</taxon>
        <taxon>Pseudomonadota</taxon>
        <taxon>Alphaproteobacteria</taxon>
        <taxon>Hyphomicrobiales</taxon>
        <taxon>Phyllobacteriaceae</taxon>
        <taxon>Aminobacter</taxon>
    </lineage>
</organism>
<dbReference type="PANTHER" id="PTHR47505">
    <property type="entry name" value="DNA UTILIZATION PROTEIN YHGH"/>
    <property type="match status" value="1"/>
</dbReference>
<evidence type="ECO:0000259" key="2">
    <source>
        <dbReference type="Pfam" id="PF00156"/>
    </source>
</evidence>
<evidence type="ECO:0000256" key="1">
    <source>
        <dbReference type="ARBA" id="ARBA00008007"/>
    </source>
</evidence>
<feature type="domain" description="Phosphoribosyltransferase" evidence="2">
    <location>
        <begin position="172"/>
        <end position="264"/>
    </location>
</feature>
<gene>
    <name evidence="4" type="ORF">HNQ96_005519</name>
</gene>
<dbReference type="Gene3D" id="3.40.50.2020">
    <property type="match status" value="1"/>
</dbReference>
<evidence type="ECO:0000313" key="5">
    <source>
        <dbReference type="Proteomes" id="UP000532373"/>
    </source>
</evidence>
<dbReference type="InterPro" id="IPR029057">
    <property type="entry name" value="PRTase-like"/>
</dbReference>
<sequence length="269" mass="29554">MVARPQPVVADPMPEIKSLALSVAAWPARMLFPPACAGCRRHVTQTGALCGACWPKLRFLEKPWCEVMGTPFSHDFGSSFLSAEAIANPPPFNRARAAVAHTGIARRLVQGLKFHDRTDLAPWMAQWMLRAGAELVTDAQVVVPVPLHWRRFFWRQYNQSAELARAVAALSGVPFAPTAVRRIRRTRQQIGLGRGEREDNVRAAFVVPPEAEIDIRGRRVLVIDDVYTTGATVSAVTRALKKGGAGAVDVLTFARVLPGDFRPDDTDTI</sequence>
<dbReference type="EMBL" id="JACHGI010000017">
    <property type="protein sequence ID" value="MBB6469629.1"/>
    <property type="molecule type" value="Genomic_DNA"/>
</dbReference>
<dbReference type="Proteomes" id="UP000532373">
    <property type="component" value="Unassembled WGS sequence"/>
</dbReference>
<evidence type="ECO:0000313" key="4">
    <source>
        <dbReference type="EMBL" id="MBB6469629.1"/>
    </source>
</evidence>
<evidence type="ECO:0000259" key="3">
    <source>
        <dbReference type="Pfam" id="PF18912"/>
    </source>
</evidence>
<comment type="similarity">
    <text evidence="1">Belongs to the ComF/GntX family.</text>
</comment>
<dbReference type="PANTHER" id="PTHR47505:SF1">
    <property type="entry name" value="DNA UTILIZATION PROTEIN YHGH"/>
    <property type="match status" value="1"/>
</dbReference>